<sequence>MSLQPMPVLDRLLKRRHTLARDVVEQVDIAWGAVKVRADVAADMYWQTPKEHWHRERDYPPVRLPFPAMWFEWDQPKEWLSDNKRAVSAAPAVPMRNVFDGSTENFEIGGIKMAALTQEFEIPDSRRAQFHIPGFPPAVVNFDSRAEHAFTITIHALREGMAIMIPFTGLVQVDRQGMQLREVQWCGPGTPEDARMTVELLGSITPPALLAIGLMNCKNVTTREIQSQVPIGRKQRRRNLGVTYRTILVPGHEERADRTTQRRDSSETEHSLHRVRGHFKTFTADAPLLGQHVGTYWWGWQVRGNKKNGVVVSDYKIGAAS</sequence>
<dbReference type="OrthoDB" id="22814at10239"/>
<gene>
    <name evidence="2" type="primary">54</name>
    <name evidence="2" type="ORF">PBI_BRITBRAT_54</name>
</gene>
<name>A0A166XZW5_9CAUD</name>
<dbReference type="RefSeq" id="YP_009276581.1">
    <property type="nucleotide sequence ID" value="NC_030942.1"/>
</dbReference>
<evidence type="ECO:0000256" key="1">
    <source>
        <dbReference type="SAM" id="MobiDB-lite"/>
    </source>
</evidence>
<evidence type="ECO:0000313" key="3">
    <source>
        <dbReference type="Proteomes" id="UP000202279"/>
    </source>
</evidence>
<keyword evidence="3" id="KW-1185">Reference proteome</keyword>
<dbReference type="EMBL" id="KU998233">
    <property type="protein sequence ID" value="ANA85257.1"/>
    <property type="molecule type" value="Genomic_DNA"/>
</dbReference>
<organism evidence="2 3">
    <name type="scientific">Gordonia phage BritBrat</name>
    <dbReference type="NCBI Taxonomy" id="1838064"/>
    <lineage>
        <taxon>Viruses</taxon>
        <taxon>Duplodnaviria</taxon>
        <taxon>Heunggongvirae</taxon>
        <taxon>Uroviricota</taxon>
        <taxon>Caudoviricetes</taxon>
        <taxon>Britbratvirus</taxon>
        <taxon>Britbratvirus britbrat</taxon>
    </lineage>
</organism>
<protein>
    <submittedName>
        <fullName evidence="2">Uncharacterized protein</fullName>
    </submittedName>
</protein>
<reference evidence="3" key="1">
    <citation type="submission" date="2016-03" db="EMBL/GenBank/DDBJ databases">
        <authorList>
            <person name="Ploux O."/>
        </authorList>
    </citation>
    <scope>NUCLEOTIDE SEQUENCE [LARGE SCALE GENOMIC DNA]</scope>
</reference>
<proteinExistence type="predicted"/>
<dbReference type="KEGG" id="vg:28802894"/>
<dbReference type="Proteomes" id="UP000202279">
    <property type="component" value="Segment"/>
</dbReference>
<evidence type="ECO:0000313" key="2">
    <source>
        <dbReference type="EMBL" id="ANA85257.1"/>
    </source>
</evidence>
<feature type="region of interest" description="Disordered" evidence="1">
    <location>
        <begin position="251"/>
        <end position="272"/>
    </location>
</feature>
<accession>A0A166XZW5</accession>
<dbReference type="GeneID" id="28802894"/>